<protein>
    <recommendedName>
        <fullName evidence="2">DUF465 domain-containing protein</fullName>
    </recommendedName>
</protein>
<sequence>MAADSQQLREHLLETDSGFRRLVEQHHELDSRLHELAAHHYLSGPEQFEKATLKKRKLRLKDQMANILRRHQDPQTA</sequence>
<proteinExistence type="predicted"/>
<gene>
    <name evidence="1" type="ORF">METZ01_LOCUS245801</name>
</gene>
<dbReference type="AlphaFoldDB" id="A0A382I131"/>
<dbReference type="Gene3D" id="6.10.280.50">
    <property type="match status" value="1"/>
</dbReference>
<evidence type="ECO:0008006" key="2">
    <source>
        <dbReference type="Google" id="ProtNLM"/>
    </source>
</evidence>
<reference evidence="1" key="1">
    <citation type="submission" date="2018-05" db="EMBL/GenBank/DDBJ databases">
        <authorList>
            <person name="Lanie J.A."/>
            <person name="Ng W.-L."/>
            <person name="Kazmierczak K.M."/>
            <person name="Andrzejewski T.M."/>
            <person name="Davidsen T.M."/>
            <person name="Wayne K.J."/>
            <person name="Tettelin H."/>
            <person name="Glass J.I."/>
            <person name="Rusch D."/>
            <person name="Podicherti R."/>
            <person name="Tsui H.-C.T."/>
            <person name="Winkler M.E."/>
        </authorList>
    </citation>
    <scope>NUCLEOTIDE SEQUENCE</scope>
</reference>
<dbReference type="InterPro" id="IPR038444">
    <property type="entry name" value="DUF465_sf"/>
</dbReference>
<organism evidence="1">
    <name type="scientific">marine metagenome</name>
    <dbReference type="NCBI Taxonomy" id="408172"/>
    <lineage>
        <taxon>unclassified sequences</taxon>
        <taxon>metagenomes</taxon>
        <taxon>ecological metagenomes</taxon>
    </lineage>
</organism>
<name>A0A382I131_9ZZZZ</name>
<accession>A0A382I131</accession>
<dbReference type="InterPro" id="IPR007420">
    <property type="entry name" value="DUF465"/>
</dbReference>
<dbReference type="Pfam" id="PF04325">
    <property type="entry name" value="DUF465"/>
    <property type="match status" value="1"/>
</dbReference>
<evidence type="ECO:0000313" key="1">
    <source>
        <dbReference type="EMBL" id="SVB92947.1"/>
    </source>
</evidence>
<dbReference type="EMBL" id="UINC01064360">
    <property type="protein sequence ID" value="SVB92947.1"/>
    <property type="molecule type" value="Genomic_DNA"/>
</dbReference>